<name>A0A382SCA1_9ZZZZ</name>
<keyword evidence="1" id="KW-0812">Transmembrane</keyword>
<evidence type="ECO:0000256" key="1">
    <source>
        <dbReference type="SAM" id="Phobius"/>
    </source>
</evidence>
<feature type="transmembrane region" description="Helical" evidence="1">
    <location>
        <begin position="23"/>
        <end position="40"/>
    </location>
</feature>
<dbReference type="EMBL" id="UINC01127427">
    <property type="protein sequence ID" value="SVD06541.1"/>
    <property type="molecule type" value="Genomic_DNA"/>
</dbReference>
<evidence type="ECO:0000313" key="2">
    <source>
        <dbReference type="EMBL" id="SVD06541.1"/>
    </source>
</evidence>
<reference evidence="2" key="1">
    <citation type="submission" date="2018-05" db="EMBL/GenBank/DDBJ databases">
        <authorList>
            <person name="Lanie J.A."/>
            <person name="Ng W.-L."/>
            <person name="Kazmierczak K.M."/>
            <person name="Andrzejewski T.M."/>
            <person name="Davidsen T.M."/>
            <person name="Wayne K.J."/>
            <person name="Tettelin H."/>
            <person name="Glass J.I."/>
            <person name="Rusch D."/>
            <person name="Podicherti R."/>
            <person name="Tsui H.-C.T."/>
            <person name="Winkler M.E."/>
        </authorList>
    </citation>
    <scope>NUCLEOTIDE SEQUENCE</scope>
</reference>
<organism evidence="2">
    <name type="scientific">marine metagenome</name>
    <dbReference type="NCBI Taxonomy" id="408172"/>
    <lineage>
        <taxon>unclassified sequences</taxon>
        <taxon>metagenomes</taxon>
        <taxon>ecological metagenomes</taxon>
    </lineage>
</organism>
<proteinExistence type="predicted"/>
<sequence length="42" mass="4788">MEPTRNPAIEQPTDRRRHGWSRFGRVIILVVVLLLLGSMANS</sequence>
<dbReference type="AlphaFoldDB" id="A0A382SCA1"/>
<keyword evidence="1" id="KW-1133">Transmembrane helix</keyword>
<feature type="non-terminal residue" evidence="2">
    <location>
        <position position="42"/>
    </location>
</feature>
<accession>A0A382SCA1</accession>
<protein>
    <submittedName>
        <fullName evidence="2">Uncharacterized protein</fullName>
    </submittedName>
</protein>
<gene>
    <name evidence="2" type="ORF">METZ01_LOCUS359395</name>
</gene>
<keyword evidence="1" id="KW-0472">Membrane</keyword>